<feature type="signal peptide" evidence="2">
    <location>
        <begin position="1"/>
        <end position="29"/>
    </location>
</feature>
<evidence type="ECO:0000256" key="2">
    <source>
        <dbReference type="SAM" id="SignalP"/>
    </source>
</evidence>
<feature type="transmembrane region" description="Helical" evidence="1">
    <location>
        <begin position="372"/>
        <end position="389"/>
    </location>
</feature>
<feature type="transmembrane region" description="Helical" evidence="1">
    <location>
        <begin position="170"/>
        <end position="188"/>
    </location>
</feature>
<reference evidence="3 4" key="1">
    <citation type="submission" date="2019-05" db="EMBL/GenBank/DDBJ databases">
        <authorList>
            <person name="Narsing Rao M.P."/>
            <person name="Li W.J."/>
        </authorList>
    </citation>
    <scope>NUCLEOTIDE SEQUENCE [LARGE SCALE GENOMIC DNA]</scope>
    <source>
        <strain evidence="3 4">SYSU_K30003</strain>
    </source>
</reference>
<dbReference type="Proteomes" id="UP000309676">
    <property type="component" value="Unassembled WGS sequence"/>
</dbReference>
<dbReference type="EMBL" id="VCIW01000028">
    <property type="protein sequence ID" value="TLS48819.1"/>
    <property type="molecule type" value="Genomic_DNA"/>
</dbReference>
<feature type="transmembrane region" description="Helical" evidence="1">
    <location>
        <begin position="94"/>
        <end position="118"/>
    </location>
</feature>
<evidence type="ECO:0000313" key="3">
    <source>
        <dbReference type="EMBL" id="TLS48819.1"/>
    </source>
</evidence>
<keyword evidence="2" id="KW-0732">Signal</keyword>
<feature type="transmembrane region" description="Helical" evidence="1">
    <location>
        <begin position="431"/>
        <end position="452"/>
    </location>
</feature>
<organism evidence="3 4">
    <name type="scientific">Paenibacillus antri</name>
    <dbReference type="NCBI Taxonomy" id="2582848"/>
    <lineage>
        <taxon>Bacteria</taxon>
        <taxon>Bacillati</taxon>
        <taxon>Bacillota</taxon>
        <taxon>Bacilli</taxon>
        <taxon>Bacillales</taxon>
        <taxon>Paenibacillaceae</taxon>
        <taxon>Paenibacillus</taxon>
    </lineage>
</organism>
<dbReference type="AlphaFoldDB" id="A0A5R9G1D1"/>
<keyword evidence="1" id="KW-1133">Transmembrane helix</keyword>
<dbReference type="OrthoDB" id="2517316at2"/>
<feature type="transmembrane region" description="Helical" evidence="1">
    <location>
        <begin position="343"/>
        <end position="366"/>
    </location>
</feature>
<comment type="caution">
    <text evidence="3">The sequence shown here is derived from an EMBL/GenBank/DDBJ whole genome shotgun (WGS) entry which is preliminary data.</text>
</comment>
<dbReference type="RefSeq" id="WP_138197767.1">
    <property type="nucleotide sequence ID" value="NZ_VCIW01000028.1"/>
</dbReference>
<keyword evidence="1" id="KW-0472">Membrane</keyword>
<dbReference type="PROSITE" id="PS51257">
    <property type="entry name" value="PROKAR_LIPOPROTEIN"/>
    <property type="match status" value="1"/>
</dbReference>
<keyword evidence="1" id="KW-0812">Transmembrane</keyword>
<keyword evidence="4" id="KW-1185">Reference proteome</keyword>
<proteinExistence type="predicted"/>
<evidence type="ECO:0000256" key="1">
    <source>
        <dbReference type="SAM" id="Phobius"/>
    </source>
</evidence>
<gene>
    <name evidence="3" type="ORF">FE782_28590</name>
</gene>
<protein>
    <submittedName>
        <fullName evidence="3">Type IV secretion system protein</fullName>
    </submittedName>
</protein>
<feature type="transmembrane region" description="Helical" evidence="1">
    <location>
        <begin position="401"/>
        <end position="425"/>
    </location>
</feature>
<feature type="chain" id="PRO_5024409238" evidence="2">
    <location>
        <begin position="30"/>
        <end position="513"/>
    </location>
</feature>
<name>A0A5R9G1D1_9BACL</name>
<sequence>MRRKCRYGLLLLVFIACLMSLANPLTVFAQAPPQDMLDQLLPGESQMGIEPGDRTLDYRQYPTDHYTWDLGYDLVEWSGWKPKLNNPFPIILNWIANGLFLANAFITRLSIFLMQLGFHTDLVNEQLSLILPIMEGMRTGFFSKFLPFALVLLAAWMVKVGYWNNQTTRLMSGVVGSIVVLIGSYWFFTHSGQSIRAVSQTMDKLTQITMGSLAAPYQRVTGEQLGAGLANVADQQLMATSNRLWKLFVDRPWTIGQFNRQDGNVVRMTAEEVEAILDQAEEEDVELSVQVGDAWSHWMRQYAPGMTHRDILRKVLGDAKIDHGDHADIPYVFGGGSAGIRCLVALLSLIATLTLLLFVGTISFILILAQEMALAILILAPVVLLLGLFPERGFMFVRRWLGWLIGVLGTKVIYGFYMGFTLLVADIVARGSGILMLQQIFVALLFFCAFLFRKKILKQILSIFQAPTPHEMYDTSKKEVVHHWGEAKQSWQNTKETTKKAAATAKKIISKLK</sequence>
<feature type="transmembrane region" description="Helical" evidence="1">
    <location>
        <begin position="139"/>
        <end position="158"/>
    </location>
</feature>
<evidence type="ECO:0000313" key="4">
    <source>
        <dbReference type="Proteomes" id="UP000309676"/>
    </source>
</evidence>
<accession>A0A5R9G1D1</accession>